<evidence type="ECO:0000313" key="4">
    <source>
        <dbReference type="Proteomes" id="UP000015462"/>
    </source>
</evidence>
<dbReference type="EMBL" id="ASHL01000002">
    <property type="protein sequence ID" value="EPD13789.1"/>
    <property type="molecule type" value="Genomic_DNA"/>
</dbReference>
<dbReference type="InterPro" id="IPR006805">
    <property type="entry name" value="Anth_synth_I_N"/>
</dbReference>
<dbReference type="NCBIfam" id="NF006563">
    <property type="entry name" value="PRK09070.1"/>
    <property type="match status" value="1"/>
</dbReference>
<keyword evidence="4" id="KW-1185">Reference proteome</keyword>
<protein>
    <recommendedName>
        <fullName evidence="5">Anthranilate synthase component 1</fullName>
    </recommendedName>
</protein>
<dbReference type="PRINTS" id="PR00095">
    <property type="entry name" value="ANTSNTHASEI"/>
</dbReference>
<evidence type="ECO:0000259" key="1">
    <source>
        <dbReference type="Pfam" id="PF00425"/>
    </source>
</evidence>
<name>A0AB33Z3K9_9GAMM</name>
<dbReference type="InterPro" id="IPR005801">
    <property type="entry name" value="ADC_synthase"/>
</dbReference>
<dbReference type="InterPro" id="IPR019999">
    <property type="entry name" value="Anth_synth_I-like"/>
</dbReference>
<sequence length="449" mass="49957">MTLDIKDCGDYFKIEIASDFDLLDCHAANSKRYPFLLESNDASHSANAFDILFGFPGEKIESSNIKNNQFFAKFDHAFEREKVASKADNLPFTGGWFVFLSYELIGVIEEKLSDLQVDKSLPVVSAVRIPLAIIRSHQDNRCWIVCEKGHDALIKQVLVDLESLEKSEFNYPTVKLKEDPSHAFLAGVKKIKSYLIEGDTLQVNLSRQWAGEFAGQSDYLDVYRSLRVHNPSPFAGLACFGETVICSSSPERLISCVDDVVQMRPIAGTRPRDKDELLDNSFAQELLFNAKESAEHIMLIDLIRNDLGRICTTGTVKVDEKMSLESYAEVHHIVSNVTGKLVSGMSPSNVIKAVFPGGTITGCPKVRCMEIINELEKTPRGAYTGSMGYINRNGNLDLNILIRTFTINDRQLTLRTGAGIVADSIAEKELEETRHKAKALLQALNINNG</sequence>
<dbReference type="PANTHER" id="PTHR11236">
    <property type="entry name" value="AMINOBENZOATE/ANTHRANILATE SYNTHASE"/>
    <property type="match status" value="1"/>
</dbReference>
<evidence type="ECO:0000313" key="3">
    <source>
        <dbReference type="EMBL" id="EPD13789.1"/>
    </source>
</evidence>
<comment type="caution">
    <text evidence="3">The sequence shown here is derived from an EMBL/GenBank/DDBJ whole genome shotgun (WGS) entry which is preliminary data.</text>
</comment>
<dbReference type="Gene3D" id="3.60.120.10">
    <property type="entry name" value="Anthranilate synthase"/>
    <property type="match status" value="1"/>
</dbReference>
<dbReference type="InterPro" id="IPR015890">
    <property type="entry name" value="Chorismate_C"/>
</dbReference>
<dbReference type="Pfam" id="PF04715">
    <property type="entry name" value="Anth_synt_I_N"/>
    <property type="match status" value="1"/>
</dbReference>
<reference evidence="3 4" key="1">
    <citation type="journal article" date="2013" name="Genome Announc.">
        <title>Genome Sequence of the Pyrene- and Fluoranthene-Degrading Bacterium Cycloclasticus sp. Strain PY97M.</title>
        <authorList>
            <person name="Cui Z."/>
            <person name="Xu G."/>
            <person name="Li Q."/>
            <person name="Gao W."/>
            <person name="Zheng L."/>
        </authorList>
    </citation>
    <scope>NUCLEOTIDE SEQUENCE [LARGE SCALE GENOMIC DNA]</scope>
    <source>
        <strain evidence="3 4">PY97M</strain>
    </source>
</reference>
<dbReference type="Proteomes" id="UP000015462">
    <property type="component" value="Unassembled WGS sequence"/>
</dbReference>
<dbReference type="SUPFAM" id="SSF56322">
    <property type="entry name" value="ADC synthase"/>
    <property type="match status" value="1"/>
</dbReference>
<evidence type="ECO:0000259" key="2">
    <source>
        <dbReference type="Pfam" id="PF04715"/>
    </source>
</evidence>
<dbReference type="Pfam" id="PF00425">
    <property type="entry name" value="Chorismate_bind"/>
    <property type="match status" value="1"/>
</dbReference>
<proteinExistence type="predicted"/>
<gene>
    <name evidence="3" type="ORF">L196_04611</name>
</gene>
<feature type="domain" description="Chorismate-utilising enzyme C-terminal" evidence="1">
    <location>
        <begin position="182"/>
        <end position="436"/>
    </location>
</feature>
<dbReference type="AlphaFoldDB" id="A0AB33Z3K9"/>
<organism evidence="3 4">
    <name type="scientific">Cycloclasticus pugetii</name>
    <dbReference type="NCBI Taxonomy" id="34068"/>
    <lineage>
        <taxon>Bacteria</taxon>
        <taxon>Pseudomonadati</taxon>
        <taxon>Pseudomonadota</taxon>
        <taxon>Gammaproteobacteria</taxon>
        <taxon>Thiotrichales</taxon>
        <taxon>Piscirickettsiaceae</taxon>
        <taxon>Cycloclasticus</taxon>
    </lineage>
</organism>
<dbReference type="RefSeq" id="WP_016390110.1">
    <property type="nucleotide sequence ID" value="NZ_KE646806.1"/>
</dbReference>
<feature type="domain" description="Anthranilate synthase component I N-terminal" evidence="2">
    <location>
        <begin position="31"/>
        <end position="144"/>
    </location>
</feature>
<dbReference type="GO" id="GO:0000162">
    <property type="term" value="P:L-tryptophan biosynthetic process"/>
    <property type="evidence" value="ECO:0007669"/>
    <property type="project" value="TreeGrafter"/>
</dbReference>
<dbReference type="PANTHER" id="PTHR11236:SF9">
    <property type="entry name" value="ANTHRANILATE SYNTHASE COMPONENT 1"/>
    <property type="match status" value="1"/>
</dbReference>
<evidence type="ECO:0008006" key="5">
    <source>
        <dbReference type="Google" id="ProtNLM"/>
    </source>
</evidence>
<accession>A0AB33Z3K9</accession>